<evidence type="ECO:0000256" key="1">
    <source>
        <dbReference type="ARBA" id="ARBA00006442"/>
    </source>
</evidence>
<dbReference type="PANTHER" id="PTHR43735:SF3">
    <property type="entry name" value="FERROPTOSIS SUPPRESSOR PROTEIN 1"/>
    <property type="match status" value="1"/>
</dbReference>
<comment type="caution">
    <text evidence="6">The sequence shown here is derived from an EMBL/GenBank/DDBJ whole genome shotgun (WGS) entry which is preliminary data.</text>
</comment>
<dbReference type="PRINTS" id="PR00368">
    <property type="entry name" value="FADPNR"/>
</dbReference>
<keyword evidence="2" id="KW-0285">Flavoprotein</keyword>
<evidence type="ECO:0000313" key="7">
    <source>
        <dbReference type="Proteomes" id="UP001498771"/>
    </source>
</evidence>
<dbReference type="Pfam" id="PF07992">
    <property type="entry name" value="Pyr_redox_2"/>
    <property type="match status" value="1"/>
</dbReference>
<sequence length="381" mass="42210">MALNPAASSRRKEIVVVGGGIYGVGTVSYFLRKMDPKFVHVTLIEKRDDFIYLPINCRNLVEDLSEYIKPYDGLFNPNPSLGEVKKGLVIGLDRQKKLVKLESGESVRYDVLILTPGCAWNDPNSAPSTHEETLAYYQALRERVQNSKNIVVIGAGSVGCEVSGEIKSRYGRSKNVILIHARELPLTPIYMPKLRKKVAGMLKKLGVNVIYSTLGYDNRDGTVTLQHNSMGNVSNEDIEADMVLTDITPKPNTWFIPSEFKNSGGSVQVLDTFQTVLDPNVFCVGDANDIPEVKQALHSRGNSMPVLFNNVSAVLEGKKPRDHYVTLRHSLSLTFGRDIGVGYMKLPGLGPTVLPEWVVKKLKNEDLHAKRIAKLMNGFSP</sequence>
<evidence type="ECO:0000313" key="6">
    <source>
        <dbReference type="EMBL" id="KAK7203341.1"/>
    </source>
</evidence>
<dbReference type="InterPro" id="IPR023753">
    <property type="entry name" value="FAD/NAD-binding_dom"/>
</dbReference>
<evidence type="ECO:0000256" key="3">
    <source>
        <dbReference type="ARBA" id="ARBA00022827"/>
    </source>
</evidence>
<dbReference type="RefSeq" id="XP_064766374.1">
    <property type="nucleotide sequence ID" value="XM_064914288.1"/>
</dbReference>
<organism evidence="6 7">
    <name type="scientific">Myxozyma melibiosi</name>
    <dbReference type="NCBI Taxonomy" id="54550"/>
    <lineage>
        <taxon>Eukaryota</taxon>
        <taxon>Fungi</taxon>
        <taxon>Dikarya</taxon>
        <taxon>Ascomycota</taxon>
        <taxon>Saccharomycotina</taxon>
        <taxon>Lipomycetes</taxon>
        <taxon>Lipomycetales</taxon>
        <taxon>Lipomycetaceae</taxon>
        <taxon>Myxozyma</taxon>
    </lineage>
</organism>
<accession>A0ABR1F0I8</accession>
<dbReference type="SUPFAM" id="SSF51905">
    <property type="entry name" value="FAD/NAD(P)-binding domain"/>
    <property type="match status" value="2"/>
</dbReference>
<name>A0ABR1F0I8_9ASCO</name>
<feature type="domain" description="FAD/NAD(P)-binding" evidence="5">
    <location>
        <begin position="89"/>
        <end position="293"/>
    </location>
</feature>
<keyword evidence="3" id="KW-0274">FAD</keyword>
<dbReference type="Proteomes" id="UP001498771">
    <property type="component" value="Unassembled WGS sequence"/>
</dbReference>
<keyword evidence="7" id="KW-1185">Reference proteome</keyword>
<evidence type="ECO:0000256" key="4">
    <source>
        <dbReference type="ARBA" id="ARBA00023002"/>
    </source>
</evidence>
<gene>
    <name evidence="6" type="ORF">BZA70DRAFT_291372</name>
</gene>
<evidence type="ECO:0000259" key="5">
    <source>
        <dbReference type="Pfam" id="PF07992"/>
    </source>
</evidence>
<dbReference type="GeneID" id="90039800"/>
<keyword evidence="4" id="KW-0560">Oxidoreductase</keyword>
<dbReference type="EMBL" id="JBBJBU010000012">
    <property type="protein sequence ID" value="KAK7203341.1"/>
    <property type="molecule type" value="Genomic_DNA"/>
</dbReference>
<comment type="similarity">
    <text evidence="1">Belongs to the FAD-dependent oxidoreductase family.</text>
</comment>
<dbReference type="Gene3D" id="3.50.50.100">
    <property type="match status" value="1"/>
</dbReference>
<evidence type="ECO:0000256" key="2">
    <source>
        <dbReference type="ARBA" id="ARBA00022630"/>
    </source>
</evidence>
<proteinExistence type="inferred from homology"/>
<reference evidence="6 7" key="1">
    <citation type="submission" date="2024-03" db="EMBL/GenBank/DDBJ databases">
        <title>Genome-scale model development and genomic sequencing of the oleaginous clade Lipomyces.</title>
        <authorList>
            <consortium name="Lawrence Berkeley National Laboratory"/>
            <person name="Czajka J.J."/>
            <person name="Han Y."/>
            <person name="Kim J."/>
            <person name="Mondo S.J."/>
            <person name="Hofstad B.A."/>
            <person name="Robles A."/>
            <person name="Haridas S."/>
            <person name="Riley R."/>
            <person name="LaButti K."/>
            <person name="Pangilinan J."/>
            <person name="Andreopoulos W."/>
            <person name="Lipzen A."/>
            <person name="Yan J."/>
            <person name="Wang M."/>
            <person name="Ng V."/>
            <person name="Grigoriev I.V."/>
            <person name="Spatafora J.W."/>
            <person name="Magnuson J.K."/>
            <person name="Baker S.E."/>
            <person name="Pomraning K.R."/>
        </authorList>
    </citation>
    <scope>NUCLEOTIDE SEQUENCE [LARGE SCALE GENOMIC DNA]</scope>
    <source>
        <strain evidence="6 7">Phaff 52-87</strain>
    </source>
</reference>
<protein>
    <recommendedName>
        <fullName evidence="5">FAD/NAD(P)-binding domain-containing protein</fullName>
    </recommendedName>
</protein>
<dbReference type="InterPro" id="IPR036188">
    <property type="entry name" value="FAD/NAD-bd_sf"/>
</dbReference>
<dbReference type="PANTHER" id="PTHR43735">
    <property type="entry name" value="APOPTOSIS-INDUCING FACTOR 1"/>
    <property type="match status" value="1"/>
</dbReference>